<organism evidence="8 9">
    <name type="scientific">Parasutterella excrementihominis</name>
    <dbReference type="NCBI Taxonomy" id="487175"/>
    <lineage>
        <taxon>Bacteria</taxon>
        <taxon>Pseudomonadati</taxon>
        <taxon>Pseudomonadota</taxon>
        <taxon>Betaproteobacteria</taxon>
        <taxon>Burkholderiales</taxon>
        <taxon>Sutterellaceae</taxon>
        <taxon>Parasutterella</taxon>
    </lineage>
</organism>
<keyword evidence="4" id="KW-0285">Flavoprotein</keyword>
<dbReference type="PANTHER" id="PTHR43400">
    <property type="entry name" value="FUMARATE REDUCTASE"/>
    <property type="match status" value="1"/>
</dbReference>
<dbReference type="RefSeq" id="WP_155165496.1">
    <property type="nucleotide sequence ID" value="NZ_JAXXAX010000011.1"/>
</dbReference>
<evidence type="ECO:0000256" key="6">
    <source>
        <dbReference type="ARBA" id="ARBA00023002"/>
    </source>
</evidence>
<proteinExistence type="inferred from homology"/>
<dbReference type="GO" id="GO:0016020">
    <property type="term" value="C:membrane"/>
    <property type="evidence" value="ECO:0007669"/>
    <property type="project" value="InterPro"/>
</dbReference>
<dbReference type="InterPro" id="IPR050315">
    <property type="entry name" value="FAD-oxidoreductase_2"/>
</dbReference>
<comment type="cofactor">
    <cofactor evidence="1">
        <name>FMN</name>
        <dbReference type="ChEBI" id="CHEBI:58210"/>
    </cofactor>
</comment>
<sequence length="601" mass="63420">MIFKTLLTSAAVSLAVASYAQAAVQDGTFEGTANGKNGPVTVAVTIKAGKITNVKVVKSGESAMIGDAAIARIPSEIVARQSLRINNVAGATLSSMAIQAAATNAVKAAGGTPNEFYKAPIKKSASNIDISYKTAVVVVGSGASGMAAAVRSQLNGNPTILIEKMPYLGGDTILNAGTLIATGSRYQRDVMKETKDSPELAYKDIMHVGKNRNDPVLVKMVTEKAGSVVDWLIDDLKIPYGPAATQYPDHSASRQLGVTGRSPNFIRTMARIFTDHGGKILMETRATSLIYKGGRVDGVQAVNADGDKITINAKETILASGGFGAKTEMLPKTLKGYLFYGLDSDAGQGYEMARKLGAQNINMDLVKVYPQGVETVPNHGLAATASSTATVNDTGAIYVNSQGKRIINERASLGELTDITVAQPDKIMYLVMDKTGYDRYLAKSIEDKLVPDETVLRKWLAIKNNGKPVMVESDNLAEAAKVMGINPEGLEATVKQWNEMASAGKDTQFNRKDPKELIKAPYYIVEQKPRFATTLGGLKANANMQILGKGGKPIPGLFGAGCVVGGANGADSMTAMMNSWAIISGVDAADGATAAIKKSRK</sequence>
<dbReference type="SUPFAM" id="SSF56425">
    <property type="entry name" value="Succinate dehydrogenase/fumarate reductase flavoprotein, catalytic domain"/>
    <property type="match status" value="1"/>
</dbReference>
<evidence type="ECO:0000313" key="8">
    <source>
        <dbReference type="EMBL" id="MTU42680.1"/>
    </source>
</evidence>
<keyword evidence="5" id="KW-0274">FAD</keyword>
<dbReference type="SUPFAM" id="SSF51905">
    <property type="entry name" value="FAD/NAD(P)-binding domain"/>
    <property type="match status" value="1"/>
</dbReference>
<reference evidence="8 9" key="1">
    <citation type="journal article" date="2019" name="Nat. Med.">
        <title>A library of human gut bacterial isolates paired with longitudinal multiomics data enables mechanistic microbiome research.</title>
        <authorList>
            <person name="Poyet M."/>
            <person name="Groussin M."/>
            <person name="Gibbons S.M."/>
            <person name="Avila-Pacheco J."/>
            <person name="Jiang X."/>
            <person name="Kearney S.M."/>
            <person name="Perrotta A.R."/>
            <person name="Berdy B."/>
            <person name="Zhao S."/>
            <person name="Lieberman T.D."/>
            <person name="Swanson P.K."/>
            <person name="Smith M."/>
            <person name="Roesemann S."/>
            <person name="Alexander J.E."/>
            <person name="Rich S.A."/>
            <person name="Livny J."/>
            <person name="Vlamakis H."/>
            <person name="Clish C."/>
            <person name="Bullock K."/>
            <person name="Deik A."/>
            <person name="Scott J."/>
            <person name="Pierce K.A."/>
            <person name="Xavier R.J."/>
            <person name="Alm E.J."/>
        </authorList>
    </citation>
    <scope>NUCLEOTIDE SEQUENCE [LARGE SCALE GENOMIC DNA]</scope>
    <source>
        <strain evidence="8 9">BIOML-A2</strain>
    </source>
</reference>
<comment type="cofactor">
    <cofactor evidence="2">
        <name>FAD</name>
        <dbReference type="ChEBI" id="CHEBI:57692"/>
    </cofactor>
</comment>
<dbReference type="InterPro" id="IPR027477">
    <property type="entry name" value="Succ_DH/fumarate_Rdtase_cat_sf"/>
</dbReference>
<dbReference type="InterPro" id="IPR003953">
    <property type="entry name" value="FAD-dep_OxRdtase_2_FAD-bd"/>
</dbReference>
<comment type="similarity">
    <text evidence="3">Belongs to the FAD-dependent oxidoreductase 2 family. FRD/SDH subfamily.</text>
</comment>
<keyword evidence="6" id="KW-0560">Oxidoreductase</keyword>
<evidence type="ECO:0000256" key="3">
    <source>
        <dbReference type="ARBA" id="ARBA00008040"/>
    </source>
</evidence>
<dbReference type="AlphaFoldDB" id="A0A6I3S243"/>
<dbReference type="InterPro" id="IPR007329">
    <property type="entry name" value="FMN-bd"/>
</dbReference>
<dbReference type="PANTHER" id="PTHR43400:SF7">
    <property type="entry name" value="FAD-DEPENDENT OXIDOREDUCTASE 2 FAD BINDING DOMAIN-CONTAINING PROTEIN"/>
    <property type="match status" value="1"/>
</dbReference>
<evidence type="ECO:0000256" key="5">
    <source>
        <dbReference type="ARBA" id="ARBA00022827"/>
    </source>
</evidence>
<dbReference type="Proteomes" id="UP000462362">
    <property type="component" value="Unassembled WGS sequence"/>
</dbReference>
<dbReference type="Gene3D" id="3.50.50.60">
    <property type="entry name" value="FAD/NAD(P)-binding domain"/>
    <property type="match status" value="1"/>
</dbReference>
<evidence type="ECO:0000256" key="2">
    <source>
        <dbReference type="ARBA" id="ARBA00001974"/>
    </source>
</evidence>
<dbReference type="SMART" id="SM00900">
    <property type="entry name" value="FMN_bind"/>
    <property type="match status" value="1"/>
</dbReference>
<evidence type="ECO:0000313" key="9">
    <source>
        <dbReference type="Proteomes" id="UP000462362"/>
    </source>
</evidence>
<gene>
    <name evidence="8" type="ORF">GMD42_03390</name>
</gene>
<dbReference type="Pfam" id="PF04205">
    <property type="entry name" value="FMN_bind"/>
    <property type="match status" value="1"/>
</dbReference>
<feature type="domain" description="FMN-binding" evidence="7">
    <location>
        <begin position="35"/>
        <end position="109"/>
    </location>
</feature>
<protein>
    <submittedName>
        <fullName evidence="8">FAD-dependent oxidoreductase</fullName>
    </submittedName>
</protein>
<accession>A0A6I3S243</accession>
<name>A0A6I3S243_9BURK</name>
<dbReference type="EMBL" id="WNCL01000007">
    <property type="protein sequence ID" value="MTU42680.1"/>
    <property type="molecule type" value="Genomic_DNA"/>
</dbReference>
<dbReference type="GO" id="GO:0016491">
    <property type="term" value="F:oxidoreductase activity"/>
    <property type="evidence" value="ECO:0007669"/>
    <property type="project" value="UniProtKB-KW"/>
</dbReference>
<dbReference type="Pfam" id="PF00890">
    <property type="entry name" value="FAD_binding_2"/>
    <property type="match status" value="1"/>
</dbReference>
<comment type="caution">
    <text evidence="8">The sequence shown here is derived from an EMBL/GenBank/DDBJ whole genome shotgun (WGS) entry which is preliminary data.</text>
</comment>
<evidence type="ECO:0000256" key="4">
    <source>
        <dbReference type="ARBA" id="ARBA00022630"/>
    </source>
</evidence>
<dbReference type="GO" id="GO:0010181">
    <property type="term" value="F:FMN binding"/>
    <property type="evidence" value="ECO:0007669"/>
    <property type="project" value="InterPro"/>
</dbReference>
<dbReference type="InterPro" id="IPR036188">
    <property type="entry name" value="FAD/NAD-bd_sf"/>
</dbReference>
<dbReference type="Gene3D" id="3.90.1010.20">
    <property type="match status" value="1"/>
</dbReference>
<evidence type="ECO:0000259" key="7">
    <source>
        <dbReference type="SMART" id="SM00900"/>
    </source>
</evidence>
<evidence type="ECO:0000256" key="1">
    <source>
        <dbReference type="ARBA" id="ARBA00001917"/>
    </source>
</evidence>
<dbReference type="Gene3D" id="3.90.700.10">
    <property type="entry name" value="Succinate dehydrogenase/fumarate reductase flavoprotein, catalytic domain"/>
    <property type="match status" value="1"/>
</dbReference>